<dbReference type="InterPro" id="IPR001647">
    <property type="entry name" value="HTH_TetR"/>
</dbReference>
<reference evidence="7" key="1">
    <citation type="journal article" date="2019" name="Int. J. Syst. Evol. Microbiol.">
        <title>The Global Catalogue of Microorganisms (GCM) 10K type strain sequencing project: providing services to taxonomists for standard genome sequencing and annotation.</title>
        <authorList>
            <consortium name="The Broad Institute Genomics Platform"/>
            <consortium name="The Broad Institute Genome Sequencing Center for Infectious Disease"/>
            <person name="Wu L."/>
            <person name="Ma J."/>
        </authorList>
    </citation>
    <scope>NUCLEOTIDE SEQUENCE [LARGE SCALE GENOMIC DNA]</scope>
    <source>
        <strain evidence="7">JCM 9458</strain>
    </source>
</reference>
<dbReference type="InterPro" id="IPR050109">
    <property type="entry name" value="HTH-type_TetR-like_transc_reg"/>
</dbReference>
<dbReference type="SUPFAM" id="SSF46689">
    <property type="entry name" value="Homeodomain-like"/>
    <property type="match status" value="1"/>
</dbReference>
<comment type="caution">
    <text evidence="6">The sequence shown here is derived from an EMBL/GenBank/DDBJ whole genome shotgun (WGS) entry which is preliminary data.</text>
</comment>
<protein>
    <recommendedName>
        <fullName evidence="5">HTH tetR-type domain-containing protein</fullName>
    </recommendedName>
</protein>
<dbReference type="PANTHER" id="PTHR30055">
    <property type="entry name" value="HTH-TYPE TRANSCRIPTIONAL REGULATOR RUTR"/>
    <property type="match status" value="1"/>
</dbReference>
<dbReference type="Proteomes" id="UP001501676">
    <property type="component" value="Unassembled WGS sequence"/>
</dbReference>
<accession>A0ABP6T4Z6</accession>
<dbReference type="PROSITE" id="PS50977">
    <property type="entry name" value="HTH_TETR_2"/>
    <property type="match status" value="1"/>
</dbReference>
<dbReference type="EMBL" id="BAAAYN010000035">
    <property type="protein sequence ID" value="GAA3391853.1"/>
    <property type="molecule type" value="Genomic_DNA"/>
</dbReference>
<evidence type="ECO:0000256" key="1">
    <source>
        <dbReference type="ARBA" id="ARBA00023015"/>
    </source>
</evidence>
<gene>
    <name evidence="6" type="ORF">GCM10020369_51300</name>
</gene>
<evidence type="ECO:0000259" key="5">
    <source>
        <dbReference type="PROSITE" id="PS50977"/>
    </source>
</evidence>
<feature type="DNA-binding region" description="H-T-H motif" evidence="4">
    <location>
        <begin position="37"/>
        <end position="56"/>
    </location>
</feature>
<keyword evidence="3" id="KW-0804">Transcription</keyword>
<evidence type="ECO:0000256" key="4">
    <source>
        <dbReference type="PROSITE-ProRule" id="PRU00335"/>
    </source>
</evidence>
<evidence type="ECO:0000313" key="7">
    <source>
        <dbReference type="Proteomes" id="UP001501676"/>
    </source>
</evidence>
<dbReference type="Gene3D" id="1.10.357.10">
    <property type="entry name" value="Tetracycline Repressor, domain 2"/>
    <property type="match status" value="1"/>
</dbReference>
<organism evidence="6 7">
    <name type="scientific">Cryptosporangium minutisporangium</name>
    <dbReference type="NCBI Taxonomy" id="113569"/>
    <lineage>
        <taxon>Bacteria</taxon>
        <taxon>Bacillati</taxon>
        <taxon>Actinomycetota</taxon>
        <taxon>Actinomycetes</taxon>
        <taxon>Cryptosporangiales</taxon>
        <taxon>Cryptosporangiaceae</taxon>
        <taxon>Cryptosporangium</taxon>
    </lineage>
</organism>
<evidence type="ECO:0000256" key="2">
    <source>
        <dbReference type="ARBA" id="ARBA00023125"/>
    </source>
</evidence>
<proteinExistence type="predicted"/>
<dbReference type="PANTHER" id="PTHR30055:SF234">
    <property type="entry name" value="HTH-TYPE TRANSCRIPTIONAL REGULATOR BETI"/>
    <property type="match status" value="1"/>
</dbReference>
<keyword evidence="1" id="KW-0805">Transcription regulation</keyword>
<evidence type="ECO:0000256" key="3">
    <source>
        <dbReference type="ARBA" id="ARBA00023163"/>
    </source>
</evidence>
<keyword evidence="7" id="KW-1185">Reference proteome</keyword>
<dbReference type="InterPro" id="IPR009057">
    <property type="entry name" value="Homeodomain-like_sf"/>
</dbReference>
<sequence>MSFGKPGRPPEDRTLRRRQIYLAVAPLIEQVGYRGLSMKAAARAAHLSIGGLYHYFPTKRDLVLYPLTTDFGSRYCADLSARYAPLLHTDPEQYARMKIRGTARVVVAARPAFQAAVEMGLDEYRSSVETGLAHGLRAFEDAVGHLRPTFDAATIRAMSRSMRRVLMAAVLDRTTAEAEIAADLEMVFDSHLERVSAAPAISR</sequence>
<dbReference type="Pfam" id="PF00440">
    <property type="entry name" value="TetR_N"/>
    <property type="match status" value="1"/>
</dbReference>
<name>A0ABP6T4Z6_9ACTN</name>
<keyword evidence="2 4" id="KW-0238">DNA-binding</keyword>
<evidence type="ECO:0000313" key="6">
    <source>
        <dbReference type="EMBL" id="GAA3391853.1"/>
    </source>
</evidence>
<feature type="domain" description="HTH tetR-type" evidence="5">
    <location>
        <begin position="14"/>
        <end position="74"/>
    </location>
</feature>